<name>A0ACC0JP50_CHOFU</name>
<dbReference type="Proteomes" id="UP001064048">
    <property type="component" value="Chromosome 19"/>
</dbReference>
<organism evidence="1 2">
    <name type="scientific">Choristoneura fumiferana</name>
    <name type="common">Spruce budworm moth</name>
    <name type="synonym">Archips fumiferana</name>
    <dbReference type="NCBI Taxonomy" id="7141"/>
    <lineage>
        <taxon>Eukaryota</taxon>
        <taxon>Metazoa</taxon>
        <taxon>Ecdysozoa</taxon>
        <taxon>Arthropoda</taxon>
        <taxon>Hexapoda</taxon>
        <taxon>Insecta</taxon>
        <taxon>Pterygota</taxon>
        <taxon>Neoptera</taxon>
        <taxon>Endopterygota</taxon>
        <taxon>Lepidoptera</taxon>
        <taxon>Glossata</taxon>
        <taxon>Ditrysia</taxon>
        <taxon>Tortricoidea</taxon>
        <taxon>Tortricidae</taxon>
        <taxon>Tortricinae</taxon>
        <taxon>Choristoneura</taxon>
    </lineage>
</organism>
<evidence type="ECO:0000313" key="1">
    <source>
        <dbReference type="EMBL" id="KAI8425844.1"/>
    </source>
</evidence>
<comment type="caution">
    <text evidence="1">The sequence shown here is derived from an EMBL/GenBank/DDBJ whole genome shotgun (WGS) entry which is preliminary data.</text>
</comment>
<evidence type="ECO:0000313" key="2">
    <source>
        <dbReference type="Proteomes" id="UP001064048"/>
    </source>
</evidence>
<gene>
    <name evidence="1" type="ORF">MSG28_011609</name>
</gene>
<proteinExistence type="predicted"/>
<dbReference type="EMBL" id="CM046119">
    <property type="protein sequence ID" value="KAI8425844.1"/>
    <property type="molecule type" value="Genomic_DNA"/>
</dbReference>
<sequence length="117" mass="13391">MAETSRFRVAMPFLNEFVLLFLHIAVSLFDLTHGCQGRSRRPPQDRKVKVYMNKTMRFVKRLMLLMLAALLLVQLAGGCRRGRPDSVEERKVTIVLNQKTVIEGKKEHPHSTVSRSG</sequence>
<protein>
    <submittedName>
        <fullName evidence="1">Uncharacterized protein</fullName>
    </submittedName>
</protein>
<reference evidence="1 2" key="1">
    <citation type="journal article" date="2022" name="Genome Biol. Evol.">
        <title>The Spruce Budworm Genome: Reconstructing the Evolutionary History of Antifreeze Proteins.</title>
        <authorList>
            <person name="Beliveau C."/>
            <person name="Gagne P."/>
            <person name="Picq S."/>
            <person name="Vernygora O."/>
            <person name="Keeling C.I."/>
            <person name="Pinkney K."/>
            <person name="Doucet D."/>
            <person name="Wen F."/>
            <person name="Johnston J.S."/>
            <person name="Maaroufi H."/>
            <person name="Boyle B."/>
            <person name="Laroche J."/>
            <person name="Dewar K."/>
            <person name="Juretic N."/>
            <person name="Blackburn G."/>
            <person name="Nisole A."/>
            <person name="Brunet B."/>
            <person name="Brandao M."/>
            <person name="Lumley L."/>
            <person name="Duan J."/>
            <person name="Quan G."/>
            <person name="Lucarotti C.J."/>
            <person name="Roe A.D."/>
            <person name="Sperling F.A.H."/>
            <person name="Levesque R.C."/>
            <person name="Cusson M."/>
        </authorList>
    </citation>
    <scope>NUCLEOTIDE SEQUENCE [LARGE SCALE GENOMIC DNA]</scope>
    <source>
        <strain evidence="1">Glfc:IPQL:Cfum</strain>
    </source>
</reference>
<accession>A0ACC0JP50</accession>
<keyword evidence="2" id="KW-1185">Reference proteome</keyword>